<feature type="compositionally biased region" description="Polar residues" evidence="5">
    <location>
        <begin position="1"/>
        <end position="10"/>
    </location>
</feature>
<comment type="caution">
    <text evidence="7">The sequence shown here is derived from an EMBL/GenBank/DDBJ whole genome shotgun (WGS) entry which is preliminary data.</text>
</comment>
<dbReference type="InterPro" id="IPR019109">
    <property type="entry name" value="MamF_MmsF"/>
</dbReference>
<evidence type="ECO:0008006" key="9">
    <source>
        <dbReference type="Google" id="ProtNLM"/>
    </source>
</evidence>
<gene>
    <name evidence="7" type="ORF">GCM10022255_107510</name>
</gene>
<keyword evidence="2 6" id="KW-0812">Transmembrane</keyword>
<evidence type="ECO:0000256" key="3">
    <source>
        <dbReference type="ARBA" id="ARBA00022989"/>
    </source>
</evidence>
<evidence type="ECO:0000313" key="8">
    <source>
        <dbReference type="Proteomes" id="UP001500620"/>
    </source>
</evidence>
<evidence type="ECO:0000256" key="6">
    <source>
        <dbReference type="SAM" id="Phobius"/>
    </source>
</evidence>
<reference evidence="8" key="1">
    <citation type="journal article" date="2019" name="Int. J. Syst. Evol. Microbiol.">
        <title>The Global Catalogue of Microorganisms (GCM) 10K type strain sequencing project: providing services to taxonomists for standard genome sequencing and annotation.</title>
        <authorList>
            <consortium name="The Broad Institute Genomics Platform"/>
            <consortium name="The Broad Institute Genome Sequencing Center for Infectious Disease"/>
            <person name="Wu L."/>
            <person name="Ma J."/>
        </authorList>
    </citation>
    <scope>NUCLEOTIDE SEQUENCE [LARGE SCALE GENOMIC DNA]</scope>
    <source>
        <strain evidence="8">JCM 17441</strain>
    </source>
</reference>
<keyword evidence="8" id="KW-1185">Reference proteome</keyword>
<feature type="transmembrane region" description="Helical" evidence="6">
    <location>
        <begin position="136"/>
        <end position="169"/>
    </location>
</feature>
<comment type="subcellular location">
    <subcellularLocation>
        <location evidence="1">Membrane</location>
        <topology evidence="1">Multi-pass membrane protein</topology>
    </subcellularLocation>
</comment>
<feature type="compositionally biased region" description="Low complexity" evidence="5">
    <location>
        <begin position="39"/>
        <end position="61"/>
    </location>
</feature>
<organism evidence="7 8">
    <name type="scientific">Dactylosporangium darangshiense</name>
    <dbReference type="NCBI Taxonomy" id="579108"/>
    <lineage>
        <taxon>Bacteria</taxon>
        <taxon>Bacillati</taxon>
        <taxon>Actinomycetota</taxon>
        <taxon>Actinomycetes</taxon>
        <taxon>Micromonosporales</taxon>
        <taxon>Micromonosporaceae</taxon>
        <taxon>Dactylosporangium</taxon>
    </lineage>
</organism>
<evidence type="ECO:0000256" key="2">
    <source>
        <dbReference type="ARBA" id="ARBA00022692"/>
    </source>
</evidence>
<feature type="region of interest" description="Disordered" evidence="5">
    <location>
        <begin position="1"/>
        <end position="61"/>
    </location>
</feature>
<evidence type="ECO:0000256" key="1">
    <source>
        <dbReference type="ARBA" id="ARBA00004141"/>
    </source>
</evidence>
<keyword evidence="4 6" id="KW-0472">Membrane</keyword>
<protein>
    <recommendedName>
        <fullName evidence="9">DUF4870 domain-containing protein</fullName>
    </recommendedName>
</protein>
<dbReference type="EMBL" id="BAABAT010000068">
    <property type="protein sequence ID" value="GAA4263390.1"/>
    <property type="molecule type" value="Genomic_DNA"/>
</dbReference>
<evidence type="ECO:0000256" key="4">
    <source>
        <dbReference type="ARBA" id="ARBA00023136"/>
    </source>
</evidence>
<evidence type="ECO:0000256" key="5">
    <source>
        <dbReference type="SAM" id="MobiDB-lite"/>
    </source>
</evidence>
<sequence length="194" mass="20148">MPSDPNSVPPSYSAPGEAPGSGYPPPSSGGGAYAPPPTSGAGYQQPGYQQPGYQQPGYQQPGNAYGAYQQPGAYGAPGSVGPAPVGYANNDEKTWAQIAHFGGLVGFIGPLVALLAKGNESPTVKAHATEALNFHITWGIAVLVSVIIAICSFGILFFLPILVLIVPWVFSIIGGMKATNGELYHYPMSIRMIK</sequence>
<proteinExistence type="predicted"/>
<feature type="transmembrane region" description="Helical" evidence="6">
    <location>
        <begin position="98"/>
        <end position="116"/>
    </location>
</feature>
<accession>A0ABP8DTQ2</accession>
<keyword evidence="3 6" id="KW-1133">Transmembrane helix</keyword>
<evidence type="ECO:0000313" key="7">
    <source>
        <dbReference type="EMBL" id="GAA4263390.1"/>
    </source>
</evidence>
<dbReference type="Proteomes" id="UP001500620">
    <property type="component" value="Unassembled WGS sequence"/>
</dbReference>
<dbReference type="Pfam" id="PF09685">
    <property type="entry name" value="MamF_MmsF"/>
    <property type="match status" value="1"/>
</dbReference>
<name>A0ABP8DTQ2_9ACTN</name>